<dbReference type="AlphaFoldDB" id="A0A914YTC1"/>
<evidence type="ECO:0000313" key="3">
    <source>
        <dbReference type="WBParaSite" id="PSU_v2.g2914.t1"/>
    </source>
</evidence>
<accession>A0A914YTC1</accession>
<reference evidence="3" key="1">
    <citation type="submission" date="2022-11" db="UniProtKB">
        <authorList>
            <consortium name="WormBaseParasite"/>
        </authorList>
    </citation>
    <scope>IDENTIFICATION</scope>
</reference>
<name>A0A914YTC1_9BILA</name>
<sequence length="102" mass="11959">MNAQEILYKFQMEKFEIFKSQDPENGKFDVVFEIDGKKLYANKYMLCTTSTTLESMLSDRWTKSNEPIPLHGHTFEDFKEFLTFLYSGKCSLTDNSIFAMNI</sequence>
<dbReference type="InterPro" id="IPR011333">
    <property type="entry name" value="SKP1/BTB/POZ_sf"/>
</dbReference>
<dbReference type="Gene3D" id="3.30.710.10">
    <property type="entry name" value="Potassium Channel Kv1.1, Chain A"/>
    <property type="match status" value="1"/>
</dbReference>
<keyword evidence="2" id="KW-1185">Reference proteome</keyword>
<dbReference type="Pfam" id="PF00651">
    <property type="entry name" value="BTB"/>
    <property type="match status" value="1"/>
</dbReference>
<dbReference type="Proteomes" id="UP000887577">
    <property type="component" value="Unplaced"/>
</dbReference>
<dbReference type="CDD" id="cd18186">
    <property type="entry name" value="BTB_POZ_ZBTB_KLHL-like"/>
    <property type="match status" value="1"/>
</dbReference>
<evidence type="ECO:0000259" key="1">
    <source>
        <dbReference type="PROSITE" id="PS50097"/>
    </source>
</evidence>
<evidence type="ECO:0000313" key="2">
    <source>
        <dbReference type="Proteomes" id="UP000887577"/>
    </source>
</evidence>
<dbReference type="InterPro" id="IPR000210">
    <property type="entry name" value="BTB/POZ_dom"/>
</dbReference>
<dbReference type="SUPFAM" id="SSF54695">
    <property type="entry name" value="POZ domain"/>
    <property type="match status" value="1"/>
</dbReference>
<protein>
    <submittedName>
        <fullName evidence="3">BTB domain-containing protein</fullName>
    </submittedName>
</protein>
<organism evidence="2 3">
    <name type="scientific">Panagrolaimus superbus</name>
    <dbReference type="NCBI Taxonomy" id="310955"/>
    <lineage>
        <taxon>Eukaryota</taxon>
        <taxon>Metazoa</taxon>
        <taxon>Ecdysozoa</taxon>
        <taxon>Nematoda</taxon>
        <taxon>Chromadorea</taxon>
        <taxon>Rhabditida</taxon>
        <taxon>Tylenchina</taxon>
        <taxon>Panagrolaimomorpha</taxon>
        <taxon>Panagrolaimoidea</taxon>
        <taxon>Panagrolaimidae</taxon>
        <taxon>Panagrolaimus</taxon>
    </lineage>
</organism>
<dbReference type="PROSITE" id="PS50097">
    <property type="entry name" value="BTB"/>
    <property type="match status" value="1"/>
</dbReference>
<dbReference type="WBParaSite" id="PSU_v2.g2914.t1">
    <property type="protein sequence ID" value="PSU_v2.g2914.t1"/>
    <property type="gene ID" value="PSU_v2.g2914"/>
</dbReference>
<feature type="domain" description="BTB" evidence="1">
    <location>
        <begin position="28"/>
        <end position="94"/>
    </location>
</feature>
<proteinExistence type="predicted"/>